<feature type="compositionally biased region" description="Low complexity" evidence="13">
    <location>
        <begin position="225"/>
        <end position="238"/>
    </location>
</feature>
<evidence type="ECO:0000256" key="10">
    <source>
        <dbReference type="ARBA" id="ARBA00077223"/>
    </source>
</evidence>
<dbReference type="SMART" id="SM00330">
    <property type="entry name" value="PIPKc"/>
    <property type="match status" value="1"/>
</dbReference>
<dbReference type="Gene3D" id="3.30.40.10">
    <property type="entry name" value="Zinc/RING finger domain, C3HC4 (zinc finger)"/>
    <property type="match status" value="1"/>
</dbReference>
<dbReference type="GO" id="GO:0005524">
    <property type="term" value="F:ATP binding"/>
    <property type="evidence" value="ECO:0007669"/>
    <property type="project" value="UniProtKB-UniRule"/>
</dbReference>
<evidence type="ECO:0000256" key="3">
    <source>
        <dbReference type="ARBA" id="ARBA00022723"/>
    </source>
</evidence>
<sequence>MGVPDNSLRDLIQKIRSFVSCTRVVDYSPLPATEMADNGNRVCDGCGEKFAEFCHKYNCRDCGRMLCGSCVRCSGSLVIVASVGDSQVERVINSCKFCPKASKRHIEKIYPFESPRESPESPAPSGGEKIGWLENSLTIQDDCASPIDARYEHTRISSHTISSSNVTSVPDHLTPISVPHPPIQTAEEEAEDTGRQFFSPLSEYYYDSSDIDTSSVNIRHGGYSFRSVGSSPSDSPSRININHPRAGNSVQQEKERSPEFQNDGHFNQETMAILMTPETGTRDPESTSGCIRDLSIFQNKDQKFRKPLDFENNGHIWFPPPPDDEDDDMESNHFEYDDDDDDIGESSGVFSSISSLDKLFPMKERHYEEQKEPLRAVIHGHYRALLSQLLQGEGIKVSKENGTENWLDVVSNLAWQAANFVKPYTSKGGSMDPGDYVKVKCVASGRPGDSILIKGVVCTKNIKHKRMTSQYKKPRLLLLGGSLEYQGVPDQLASFNMLLEEEMNYIKVIVSKIEAHRPNVILVEKSVSPYAQEYLLAKEISLVLNVKRPLLERIARCTGAFITPSVDNLPAAQIGHCELFRVEKVTEELDTSHQFHKRPKKTLMLFEGCPRRLGCTILLKGSCREELKKVKHVIQYAVFAAYHLSLETCFLADEGATLPKMTLKPPLASTERITAENVVTTIPYSDTYIPFHSLVHLPAKIEGSMHQNIEVGGLESCTQLRDSSASAVISVDARAENASSDGYFNCSASCMAVESTSLTYHDETLSLSSYPSDIMDRPQTELLETVFPEEINSGDSRMIDNNEASNEHFSAADNHRSILVAFSSRCVLKGIVCERSRLLRIKFYGSFDKPLGRYLCADLFDQASYCRSCKEPVEAHVQCYTHQLGSLTINVRRLSSQKLPGEQDGKIWMWHRCLRCDYIDGIPPASRRIVLSDAAWGLSFGKFLELSFSNHATANRVASCGHSLQRDCLRFYGFGSMVAFFHYSPIEILSVRLPSSMLEFNGCRKQEWIKKEAVELKRKMEALYAEIALVLHSMEQKGEFLEDGPADSSDLSTNIAEMKNLLDNERNYHYGLLGQALEETPHSVQRPVDILVLGHLRHSLLIGSHVWNHRLYSLDSHLKSRSSNLEASQDSASYAELKDFKSDSSFKDTKPDIDQAENVSESLKMEYLMLEQRAANASLHVSVECNMDSCQRFQQEEEYADGEVADGQFLGSMSSSTSCLSDKIDSAWTGTNHINPADNMPLRRLMARERVYSFDSATRLRERLHRGFFPSWHLSTVKSFHASGDYRSMVKDPVLNILRGYSQISQNESQKLSFSQPSYIPSAAHFAEGPRLLLPQTGRDNLVIAVYDDEPTSIISYALSSKEHEDWICNMVYDLEGNGSNREDFTASNMSSFQSFGSLNSDYVHHGSYASEDASSRTSPLSTDPKRAPHLRVSFGDESLSAGGKAKFSVTCYFAEQFDMLRKKCCPGEVDFVCSLSRCKRWCAQGGKSNAYFAKSMDERFIIKQVTKTELDSFEEFGPKYFKYLTGSLSSGSPTCLAKILGIYQVIVKHLRGGKETKIDLMVMENLFYERSLSKVYDLKGSSRSRYIPDPMGTKKVLLDMNLLETLRTNPIFLGSKAKRSLERAIWNDTCFLASIDVVDYSLLVGVDEERKELVIGIIDFMRQYTWDKHLETWVKASGILGGLMNASPTIISPKQYKKRFRKAMTAYFLTVPDHWSS</sequence>
<dbReference type="InterPro" id="IPR017455">
    <property type="entry name" value="Znf_FYVE-rel"/>
</dbReference>
<dbReference type="FunFam" id="3.50.7.10:FF:000007">
    <property type="entry name" value="1-phosphatidylinositol 3-phosphate 5-kinase isoform X1"/>
    <property type="match status" value="1"/>
</dbReference>
<dbReference type="GO" id="GO:0008270">
    <property type="term" value="F:zinc ion binding"/>
    <property type="evidence" value="ECO:0007669"/>
    <property type="project" value="UniProtKB-KW"/>
</dbReference>
<comment type="caution">
    <text evidence="16">The sequence shown here is derived from an EMBL/GenBank/DDBJ whole genome shotgun (WGS) entry which is preliminary data.</text>
</comment>
<keyword evidence="7" id="KW-0862">Zinc</keyword>
<dbReference type="InterPro" id="IPR002498">
    <property type="entry name" value="PInositol-4-P-4/5-kinase_core"/>
</dbReference>
<feature type="domain" description="PIPK" evidence="15">
    <location>
        <begin position="1386"/>
        <end position="1709"/>
    </location>
</feature>
<feature type="domain" description="FYVE-type" evidence="14">
    <location>
        <begin position="37"/>
        <end position="103"/>
    </location>
</feature>
<dbReference type="InterPro" id="IPR002423">
    <property type="entry name" value="Cpn60/GroEL/TCP-1"/>
</dbReference>
<dbReference type="InterPro" id="IPR013083">
    <property type="entry name" value="Znf_RING/FYVE/PHD"/>
</dbReference>
<dbReference type="CDD" id="cd03334">
    <property type="entry name" value="Fab1_TCP"/>
    <property type="match status" value="1"/>
</dbReference>
<evidence type="ECO:0000256" key="7">
    <source>
        <dbReference type="ARBA" id="ARBA00022833"/>
    </source>
</evidence>
<evidence type="ECO:0000256" key="6">
    <source>
        <dbReference type="ARBA" id="ARBA00022777"/>
    </source>
</evidence>
<evidence type="ECO:0000256" key="8">
    <source>
        <dbReference type="ARBA" id="ARBA00022840"/>
    </source>
</evidence>
<proteinExistence type="predicted"/>
<dbReference type="PROSITE" id="PS50178">
    <property type="entry name" value="ZF_FYVE"/>
    <property type="match status" value="1"/>
</dbReference>
<dbReference type="FunFam" id="3.30.810.10:FF:000001">
    <property type="entry name" value="1-phosphatidylinositol 3-phosphate 5-kinase FAB1"/>
    <property type="match status" value="1"/>
</dbReference>
<dbReference type="SUPFAM" id="SSF56104">
    <property type="entry name" value="SAICAR synthase-like"/>
    <property type="match status" value="1"/>
</dbReference>
<accession>A0AAD3SY96</accession>
<dbReference type="Gene3D" id="3.50.7.10">
    <property type="entry name" value="GroEL"/>
    <property type="match status" value="1"/>
</dbReference>
<evidence type="ECO:0000256" key="12">
    <source>
        <dbReference type="PROSITE-ProRule" id="PRU00781"/>
    </source>
</evidence>
<feature type="region of interest" description="Disordered" evidence="13">
    <location>
        <begin position="311"/>
        <end position="342"/>
    </location>
</feature>
<dbReference type="InterPro" id="IPR011011">
    <property type="entry name" value="Znf_FYVE_PHD"/>
</dbReference>
<keyword evidence="4 12" id="KW-0547">Nucleotide-binding</keyword>
<gene>
    <name evidence="16" type="ORF">Nepgr_022169</name>
</gene>
<dbReference type="SUPFAM" id="SSF57903">
    <property type="entry name" value="FYVE/PHD zinc finger"/>
    <property type="match status" value="1"/>
</dbReference>
<dbReference type="SUPFAM" id="SSF52029">
    <property type="entry name" value="GroEL apical domain-like"/>
    <property type="match status" value="1"/>
</dbReference>
<evidence type="ECO:0000256" key="4">
    <source>
        <dbReference type="ARBA" id="ARBA00022741"/>
    </source>
</evidence>
<keyword evidence="17" id="KW-1185">Reference proteome</keyword>
<dbReference type="GO" id="GO:0000285">
    <property type="term" value="F:1-phosphatidylinositol-3-phosphate 5-kinase activity"/>
    <property type="evidence" value="ECO:0007669"/>
    <property type="project" value="UniProtKB-EC"/>
</dbReference>
<dbReference type="Gene3D" id="3.30.810.10">
    <property type="entry name" value="2-Layer Sandwich"/>
    <property type="match status" value="1"/>
</dbReference>
<keyword evidence="5 11" id="KW-0863">Zinc-finger</keyword>
<comment type="subunit">
    <text evidence="9">Component of the PI(3,5)P2 regulatory complex at least composed of ATG18, SAC/FIG4, FAB1 and VAC14.</text>
</comment>
<keyword evidence="8 12" id="KW-0067">ATP-binding</keyword>
<evidence type="ECO:0000256" key="13">
    <source>
        <dbReference type="SAM" id="MobiDB-lite"/>
    </source>
</evidence>
<dbReference type="InterPro" id="IPR027483">
    <property type="entry name" value="PInositol-4-P-4/5-kinase_C_sf"/>
</dbReference>
<evidence type="ECO:0000313" key="16">
    <source>
        <dbReference type="EMBL" id="GMH20328.1"/>
    </source>
</evidence>
<dbReference type="InterPro" id="IPR044769">
    <property type="entry name" value="PIKfyve_PIPKc"/>
</dbReference>
<evidence type="ECO:0000313" key="17">
    <source>
        <dbReference type="Proteomes" id="UP001279734"/>
    </source>
</evidence>
<evidence type="ECO:0000256" key="5">
    <source>
        <dbReference type="ARBA" id="ARBA00022771"/>
    </source>
</evidence>
<evidence type="ECO:0000259" key="15">
    <source>
        <dbReference type="PROSITE" id="PS51455"/>
    </source>
</evidence>
<dbReference type="CDD" id="cd00065">
    <property type="entry name" value="FYVE_like_SF"/>
    <property type="match status" value="1"/>
</dbReference>
<dbReference type="FunFam" id="3.30.800.10:FF:000010">
    <property type="entry name" value="Putative 1-phosphatidylinositol-3-phosphate 5-kinase FAB1C"/>
    <property type="match status" value="1"/>
</dbReference>
<evidence type="ECO:0000256" key="11">
    <source>
        <dbReference type="PROSITE-ProRule" id="PRU00091"/>
    </source>
</evidence>
<name>A0AAD3SY96_NEPGR</name>
<dbReference type="EMBL" id="BSYO01000021">
    <property type="protein sequence ID" value="GMH20328.1"/>
    <property type="molecule type" value="Genomic_DNA"/>
</dbReference>
<dbReference type="Proteomes" id="UP001279734">
    <property type="component" value="Unassembled WGS sequence"/>
</dbReference>
<protein>
    <recommendedName>
        <fullName evidence="1">1-phosphatidylinositol-3-phosphate 5-kinase</fullName>
        <ecNumber evidence="1">2.7.1.150</ecNumber>
    </recommendedName>
    <alternativeName>
        <fullName evidence="10">Phosphatidylinositol 3-phosphate 5-kinase type III</fullName>
    </alternativeName>
</protein>
<evidence type="ECO:0000256" key="2">
    <source>
        <dbReference type="ARBA" id="ARBA00022679"/>
    </source>
</evidence>
<keyword evidence="2 12" id="KW-0808">Transferase</keyword>
<keyword evidence="6 12" id="KW-0418">Kinase</keyword>
<dbReference type="Gene3D" id="3.30.800.10">
    <property type="entry name" value="Phosphatidylinositol Phosphate Kinase II Beta"/>
    <property type="match status" value="1"/>
</dbReference>
<organism evidence="16 17">
    <name type="scientific">Nepenthes gracilis</name>
    <name type="common">Slender pitcher plant</name>
    <dbReference type="NCBI Taxonomy" id="150966"/>
    <lineage>
        <taxon>Eukaryota</taxon>
        <taxon>Viridiplantae</taxon>
        <taxon>Streptophyta</taxon>
        <taxon>Embryophyta</taxon>
        <taxon>Tracheophyta</taxon>
        <taxon>Spermatophyta</taxon>
        <taxon>Magnoliopsida</taxon>
        <taxon>eudicotyledons</taxon>
        <taxon>Gunneridae</taxon>
        <taxon>Pentapetalae</taxon>
        <taxon>Caryophyllales</taxon>
        <taxon>Nepenthaceae</taxon>
        <taxon>Nepenthes</taxon>
    </lineage>
</organism>
<dbReference type="Pfam" id="PF01504">
    <property type="entry name" value="PIP5K"/>
    <property type="match status" value="1"/>
</dbReference>
<evidence type="ECO:0000259" key="14">
    <source>
        <dbReference type="PROSITE" id="PS50178"/>
    </source>
</evidence>
<keyword evidence="3" id="KW-0479">Metal-binding</keyword>
<dbReference type="GO" id="GO:0010008">
    <property type="term" value="C:endosome membrane"/>
    <property type="evidence" value="ECO:0007669"/>
    <property type="project" value="TreeGrafter"/>
</dbReference>
<evidence type="ECO:0000256" key="9">
    <source>
        <dbReference type="ARBA" id="ARBA00023464"/>
    </source>
</evidence>
<evidence type="ECO:0000256" key="1">
    <source>
        <dbReference type="ARBA" id="ARBA00012009"/>
    </source>
</evidence>
<dbReference type="CDD" id="cd17300">
    <property type="entry name" value="PIPKc_PIKfyve"/>
    <property type="match status" value="1"/>
</dbReference>
<reference evidence="16" key="1">
    <citation type="submission" date="2023-05" db="EMBL/GenBank/DDBJ databases">
        <title>Nepenthes gracilis genome sequencing.</title>
        <authorList>
            <person name="Fukushima K."/>
        </authorList>
    </citation>
    <scope>NUCLEOTIDE SEQUENCE</scope>
    <source>
        <strain evidence="16">SING2019-196</strain>
    </source>
</reference>
<dbReference type="GO" id="GO:0046854">
    <property type="term" value="P:phosphatidylinositol phosphate biosynthetic process"/>
    <property type="evidence" value="ECO:0007669"/>
    <property type="project" value="TreeGrafter"/>
</dbReference>
<dbReference type="InterPro" id="IPR027409">
    <property type="entry name" value="GroEL-like_apical_dom_sf"/>
</dbReference>
<dbReference type="EC" id="2.7.1.150" evidence="1"/>
<dbReference type="PROSITE" id="PS51455">
    <property type="entry name" value="PIPK"/>
    <property type="match status" value="1"/>
</dbReference>
<dbReference type="Pfam" id="PF00118">
    <property type="entry name" value="Cpn60_TCP1"/>
    <property type="match status" value="1"/>
</dbReference>
<dbReference type="PANTHER" id="PTHR45748:SF14">
    <property type="entry name" value="1-PHOSPHATIDYLINOSITOL-3-PHOSPHATE 5-KINASE FAB1C-RELATED"/>
    <property type="match status" value="1"/>
</dbReference>
<feature type="region of interest" description="Disordered" evidence="13">
    <location>
        <begin position="225"/>
        <end position="267"/>
    </location>
</feature>
<dbReference type="InterPro" id="IPR027484">
    <property type="entry name" value="PInositol-4-P-5-kinase_N"/>
</dbReference>
<dbReference type="PANTHER" id="PTHR45748">
    <property type="entry name" value="1-PHOSPHATIDYLINOSITOL 3-PHOSPHATE 5-KINASE-RELATED"/>
    <property type="match status" value="1"/>
</dbReference>